<evidence type="ECO:0000259" key="4">
    <source>
        <dbReference type="PROSITE" id="PS50995"/>
    </source>
</evidence>
<dbReference type="InterPro" id="IPR036390">
    <property type="entry name" value="WH_DNA-bd_sf"/>
</dbReference>
<dbReference type="InterPro" id="IPR036388">
    <property type="entry name" value="WH-like_DNA-bd_sf"/>
</dbReference>
<evidence type="ECO:0000256" key="3">
    <source>
        <dbReference type="ARBA" id="ARBA00023163"/>
    </source>
</evidence>
<evidence type="ECO:0000313" key="5">
    <source>
        <dbReference type="EMBL" id="GCE30125.1"/>
    </source>
</evidence>
<keyword evidence="2" id="KW-0238">DNA-binding</keyword>
<dbReference type="Pfam" id="PF12802">
    <property type="entry name" value="MarR_2"/>
    <property type="match status" value="1"/>
</dbReference>
<dbReference type="InterPro" id="IPR039422">
    <property type="entry name" value="MarR/SlyA-like"/>
</dbReference>
<protein>
    <submittedName>
        <fullName evidence="5">MarR family transcriptional regulator</fullName>
    </submittedName>
</protein>
<dbReference type="GO" id="GO:0003700">
    <property type="term" value="F:DNA-binding transcription factor activity"/>
    <property type="evidence" value="ECO:0007669"/>
    <property type="project" value="InterPro"/>
</dbReference>
<evidence type="ECO:0000313" key="6">
    <source>
        <dbReference type="Proteomes" id="UP000287171"/>
    </source>
</evidence>
<dbReference type="Gene3D" id="1.10.10.10">
    <property type="entry name" value="Winged helix-like DNA-binding domain superfamily/Winged helix DNA-binding domain"/>
    <property type="match status" value="1"/>
</dbReference>
<dbReference type="InterPro" id="IPR023187">
    <property type="entry name" value="Tscrpt_reg_MarR-type_CS"/>
</dbReference>
<dbReference type="PROSITE" id="PS50995">
    <property type="entry name" value="HTH_MARR_2"/>
    <property type="match status" value="1"/>
</dbReference>
<evidence type="ECO:0000256" key="1">
    <source>
        <dbReference type="ARBA" id="ARBA00023015"/>
    </source>
</evidence>
<gene>
    <name evidence="5" type="ORF">KDA_56090</name>
</gene>
<dbReference type="PANTHER" id="PTHR33164">
    <property type="entry name" value="TRANSCRIPTIONAL REGULATOR, MARR FAMILY"/>
    <property type="match status" value="1"/>
</dbReference>
<evidence type="ECO:0000256" key="2">
    <source>
        <dbReference type="ARBA" id="ARBA00023125"/>
    </source>
</evidence>
<accession>A0A402BFG0</accession>
<dbReference type="SMART" id="SM00347">
    <property type="entry name" value="HTH_MARR"/>
    <property type="match status" value="1"/>
</dbReference>
<dbReference type="PROSITE" id="PS01117">
    <property type="entry name" value="HTH_MARR_1"/>
    <property type="match status" value="1"/>
</dbReference>
<dbReference type="EMBL" id="BIFT01000002">
    <property type="protein sequence ID" value="GCE30125.1"/>
    <property type="molecule type" value="Genomic_DNA"/>
</dbReference>
<feature type="domain" description="HTH marR-type" evidence="4">
    <location>
        <begin position="12"/>
        <end position="155"/>
    </location>
</feature>
<dbReference type="SUPFAM" id="SSF46785">
    <property type="entry name" value="Winged helix' DNA-binding domain"/>
    <property type="match status" value="1"/>
</dbReference>
<organism evidence="5 6">
    <name type="scientific">Dictyobacter alpinus</name>
    <dbReference type="NCBI Taxonomy" id="2014873"/>
    <lineage>
        <taxon>Bacteria</taxon>
        <taxon>Bacillati</taxon>
        <taxon>Chloroflexota</taxon>
        <taxon>Ktedonobacteria</taxon>
        <taxon>Ktedonobacterales</taxon>
        <taxon>Dictyobacteraceae</taxon>
        <taxon>Dictyobacter</taxon>
    </lineage>
</organism>
<dbReference type="Proteomes" id="UP000287171">
    <property type="component" value="Unassembled WGS sequence"/>
</dbReference>
<comment type="caution">
    <text evidence="5">The sequence shown here is derived from an EMBL/GenBank/DDBJ whole genome shotgun (WGS) entry which is preliminary data.</text>
</comment>
<keyword evidence="6" id="KW-1185">Reference proteome</keyword>
<keyword evidence="3" id="KW-0804">Transcription</keyword>
<proteinExistence type="predicted"/>
<dbReference type="AlphaFoldDB" id="A0A402BFG0"/>
<dbReference type="InterPro" id="IPR000835">
    <property type="entry name" value="HTH_MarR-typ"/>
</dbReference>
<dbReference type="GO" id="GO:0003677">
    <property type="term" value="F:DNA binding"/>
    <property type="evidence" value="ECO:0007669"/>
    <property type="project" value="UniProtKB-KW"/>
</dbReference>
<sequence length="155" mass="18083">MNTRNENPEINYQALAELRYQIRRFLRFSEQVARLEGIEPQQYQLLLALKGLPEDRRPTVRELAERLQLQHNSTVELINRLVEHDLVERHRDDIDQRQVIITLTARGEEILQRQALHHQTELATIGPALLQSLETILSNHPVMPDIDTNQQGDKS</sequence>
<reference evidence="6" key="1">
    <citation type="submission" date="2018-12" db="EMBL/GenBank/DDBJ databases">
        <title>Tengunoibacter tsumagoiensis gen. nov., sp. nov., Dictyobacter kobayashii sp. nov., D. alpinus sp. nov., and D. joshuensis sp. nov. and description of Dictyobacteraceae fam. nov. within the order Ktedonobacterales isolated from Tengu-no-mugimeshi.</title>
        <authorList>
            <person name="Wang C.M."/>
            <person name="Zheng Y."/>
            <person name="Sakai Y."/>
            <person name="Toyoda A."/>
            <person name="Minakuchi Y."/>
            <person name="Abe K."/>
            <person name="Yokota A."/>
            <person name="Yabe S."/>
        </authorList>
    </citation>
    <scope>NUCLEOTIDE SEQUENCE [LARGE SCALE GENOMIC DNA]</scope>
    <source>
        <strain evidence="6">Uno16</strain>
    </source>
</reference>
<name>A0A402BFG0_9CHLR</name>
<dbReference type="GO" id="GO:0006950">
    <property type="term" value="P:response to stress"/>
    <property type="evidence" value="ECO:0007669"/>
    <property type="project" value="TreeGrafter"/>
</dbReference>
<keyword evidence="1" id="KW-0805">Transcription regulation</keyword>
<dbReference type="PANTHER" id="PTHR33164:SF43">
    <property type="entry name" value="HTH-TYPE TRANSCRIPTIONAL REPRESSOR YETL"/>
    <property type="match status" value="1"/>
</dbReference>